<evidence type="ECO:0000313" key="13">
    <source>
        <dbReference type="Proteomes" id="UP001458880"/>
    </source>
</evidence>
<dbReference type="InterPro" id="IPR027248">
    <property type="entry name" value="Sm_D2"/>
</dbReference>
<evidence type="ECO:0000256" key="3">
    <source>
        <dbReference type="ARBA" id="ARBA00008146"/>
    </source>
</evidence>
<evidence type="ECO:0000259" key="11">
    <source>
        <dbReference type="PROSITE" id="PS52002"/>
    </source>
</evidence>
<dbReference type="InterPro" id="IPR047575">
    <property type="entry name" value="Sm"/>
</dbReference>
<evidence type="ECO:0000256" key="10">
    <source>
        <dbReference type="RuleBase" id="RU365051"/>
    </source>
</evidence>
<dbReference type="InterPro" id="IPR001163">
    <property type="entry name" value="Sm_dom_euk/arc"/>
</dbReference>
<dbReference type="Gene3D" id="2.30.30.100">
    <property type="match status" value="1"/>
</dbReference>
<sequence>MINYNLWCCQRDGAKIIKMALTKPKSEMTAEELQAREEEEFNTGPLSVLTTSVRNNTQVLINCRNNKKLLGRVKAFDRHCNMVLENVKEMWTEQPRPGKGKKKAKPVNKDRFISKMFLRGDSVILVVRNPLAASK</sequence>
<dbReference type="EMBL" id="JASPKY010000003">
    <property type="protein sequence ID" value="KAK9758893.1"/>
    <property type="molecule type" value="Genomic_DNA"/>
</dbReference>
<keyword evidence="13" id="KW-1185">Reference proteome</keyword>
<organism evidence="12 13">
    <name type="scientific">Popillia japonica</name>
    <name type="common">Japanese beetle</name>
    <dbReference type="NCBI Taxonomy" id="7064"/>
    <lineage>
        <taxon>Eukaryota</taxon>
        <taxon>Metazoa</taxon>
        <taxon>Ecdysozoa</taxon>
        <taxon>Arthropoda</taxon>
        <taxon>Hexapoda</taxon>
        <taxon>Insecta</taxon>
        <taxon>Pterygota</taxon>
        <taxon>Neoptera</taxon>
        <taxon>Endopterygota</taxon>
        <taxon>Coleoptera</taxon>
        <taxon>Polyphaga</taxon>
        <taxon>Scarabaeiformia</taxon>
        <taxon>Scarabaeidae</taxon>
        <taxon>Rutelinae</taxon>
        <taxon>Popillia</taxon>
    </lineage>
</organism>
<proteinExistence type="inferred from homology"/>
<comment type="caution">
    <text evidence="12">The sequence shown here is derived from an EMBL/GenBank/DDBJ whole genome shotgun (WGS) entry which is preliminary data.</text>
</comment>
<dbReference type="PANTHER" id="PTHR12777">
    <property type="entry name" value="SMALL NUCLEAR RIBONUCLEOPROTEIN SM D2"/>
    <property type="match status" value="1"/>
</dbReference>
<dbReference type="SUPFAM" id="SSF50182">
    <property type="entry name" value="Sm-like ribonucleoproteins"/>
    <property type="match status" value="1"/>
</dbReference>
<dbReference type="GO" id="GO:0000398">
    <property type="term" value="P:mRNA splicing, via spliceosome"/>
    <property type="evidence" value="ECO:0007669"/>
    <property type="project" value="UniProtKB-ARBA"/>
</dbReference>
<feature type="domain" description="Sm" evidence="11">
    <location>
        <begin position="46"/>
        <end position="132"/>
    </location>
</feature>
<dbReference type="GO" id="GO:0003723">
    <property type="term" value="F:RNA binding"/>
    <property type="evidence" value="ECO:0007669"/>
    <property type="project" value="InterPro"/>
</dbReference>
<dbReference type="FunFam" id="2.30.30.100:FF:000069">
    <property type="entry name" value="Small nuclear ribonucleoprotein Sm D2"/>
    <property type="match status" value="1"/>
</dbReference>
<comment type="subcellular location">
    <subcellularLocation>
        <location evidence="2">Cytoplasm</location>
        <location evidence="2">Cytosol</location>
    </subcellularLocation>
    <subcellularLocation>
        <location evidence="1 10">Nucleus</location>
    </subcellularLocation>
</comment>
<evidence type="ECO:0000256" key="1">
    <source>
        <dbReference type="ARBA" id="ARBA00004123"/>
    </source>
</evidence>
<reference evidence="12 13" key="1">
    <citation type="journal article" date="2024" name="BMC Genomics">
        <title>De novo assembly and annotation of Popillia japonica's genome with initial clues to its potential as an invasive pest.</title>
        <authorList>
            <person name="Cucini C."/>
            <person name="Boschi S."/>
            <person name="Funari R."/>
            <person name="Cardaioli E."/>
            <person name="Iannotti N."/>
            <person name="Marturano G."/>
            <person name="Paoli F."/>
            <person name="Bruttini M."/>
            <person name="Carapelli A."/>
            <person name="Frati F."/>
            <person name="Nardi F."/>
        </authorList>
    </citation>
    <scope>NUCLEOTIDE SEQUENCE [LARGE SCALE GENOMIC DNA]</scope>
    <source>
        <strain evidence="12">DMR45628</strain>
    </source>
</reference>
<evidence type="ECO:0000256" key="5">
    <source>
        <dbReference type="ARBA" id="ARBA00022664"/>
    </source>
</evidence>
<keyword evidence="5 10" id="KW-0507">mRNA processing</keyword>
<keyword evidence="6" id="KW-0747">Spliceosome</keyword>
<evidence type="ECO:0000256" key="4">
    <source>
        <dbReference type="ARBA" id="ARBA00022490"/>
    </source>
</evidence>
<dbReference type="CDD" id="cd01720">
    <property type="entry name" value="Sm_D2"/>
    <property type="match status" value="1"/>
</dbReference>
<dbReference type="AlphaFoldDB" id="A0AAW1NEM0"/>
<accession>A0AAW1NEM0</accession>
<keyword evidence="7 10" id="KW-0508">mRNA splicing</keyword>
<gene>
    <name evidence="12" type="ORF">QE152_g384</name>
</gene>
<evidence type="ECO:0000256" key="8">
    <source>
        <dbReference type="ARBA" id="ARBA00023242"/>
    </source>
</evidence>
<dbReference type="InterPro" id="IPR010920">
    <property type="entry name" value="LSM_dom_sf"/>
</dbReference>
<dbReference type="GO" id="GO:0005689">
    <property type="term" value="C:U12-type spliceosomal complex"/>
    <property type="evidence" value="ECO:0007669"/>
    <property type="project" value="UniProtKB-ARBA"/>
</dbReference>
<dbReference type="SMART" id="SM00651">
    <property type="entry name" value="Sm"/>
    <property type="match status" value="1"/>
</dbReference>
<keyword evidence="4" id="KW-0963">Cytoplasm</keyword>
<keyword evidence="8 10" id="KW-0539">Nucleus</keyword>
<evidence type="ECO:0000256" key="6">
    <source>
        <dbReference type="ARBA" id="ARBA00022728"/>
    </source>
</evidence>
<dbReference type="Pfam" id="PF01423">
    <property type="entry name" value="LSM"/>
    <property type="match status" value="1"/>
</dbReference>
<evidence type="ECO:0000256" key="2">
    <source>
        <dbReference type="ARBA" id="ARBA00004514"/>
    </source>
</evidence>
<evidence type="ECO:0000256" key="9">
    <source>
        <dbReference type="ARBA" id="ARBA00023274"/>
    </source>
</evidence>
<comment type="similarity">
    <text evidence="3 10">Belongs to the snRNP core protein family.</text>
</comment>
<evidence type="ECO:0000313" key="12">
    <source>
        <dbReference type="EMBL" id="KAK9758893.1"/>
    </source>
</evidence>
<name>A0AAW1NEM0_POPJA</name>
<dbReference type="Proteomes" id="UP001458880">
    <property type="component" value="Unassembled WGS sequence"/>
</dbReference>
<dbReference type="PROSITE" id="PS52002">
    <property type="entry name" value="SM"/>
    <property type="match status" value="1"/>
</dbReference>
<dbReference type="GO" id="GO:0097525">
    <property type="term" value="C:spliceosomal snRNP complex"/>
    <property type="evidence" value="ECO:0007669"/>
    <property type="project" value="UniProtKB-ARBA"/>
</dbReference>
<keyword evidence="9 10" id="KW-0687">Ribonucleoprotein</keyword>
<protein>
    <recommendedName>
        <fullName evidence="10">Small nuclear ribonucleoprotein Sm D2</fullName>
        <shortName evidence="10">Sm-D2</shortName>
    </recommendedName>
    <alternativeName>
        <fullName evidence="10">snRNP core protein D2</fullName>
    </alternativeName>
</protein>
<evidence type="ECO:0000256" key="7">
    <source>
        <dbReference type="ARBA" id="ARBA00023187"/>
    </source>
</evidence>
<dbReference type="GO" id="GO:0005829">
    <property type="term" value="C:cytosol"/>
    <property type="evidence" value="ECO:0007669"/>
    <property type="project" value="UniProtKB-SubCell"/>
</dbReference>